<comment type="caution">
    <text evidence="1">The sequence shown here is derived from an EMBL/GenBank/DDBJ whole genome shotgun (WGS) entry which is preliminary data.</text>
</comment>
<feature type="non-terminal residue" evidence="1">
    <location>
        <position position="1"/>
    </location>
</feature>
<reference evidence="2" key="1">
    <citation type="submission" date="2023-07" db="EMBL/GenBank/DDBJ databases">
        <title>Genome-based characterization of strain KMM 296 and proposal for reclassification of Cobetia litoralis and Cobetia pacifica, and emended description of the species Cobetia amphilecti and Cobetia marina.</title>
        <authorList>
            <person name="Balabanova L."/>
            <person name="Nedashkovskaya O."/>
        </authorList>
    </citation>
    <scope>NUCLEOTIDE SEQUENCE [LARGE SCALE GENOMIC DNA]</scope>
    <source>
        <strain evidence="2">NRIC 0815</strain>
    </source>
</reference>
<dbReference type="RefSeq" id="WP_284727694.1">
    <property type="nucleotide sequence ID" value="NZ_JASCSA010000045.1"/>
</dbReference>
<proteinExistence type="predicted"/>
<name>A0ABT6UTZ1_9GAMM</name>
<dbReference type="InterPro" id="IPR013783">
    <property type="entry name" value="Ig-like_fold"/>
</dbReference>
<gene>
    <name evidence="1" type="ORF">QLT01_17700</name>
</gene>
<feature type="non-terminal residue" evidence="1">
    <location>
        <position position="446"/>
    </location>
</feature>
<evidence type="ECO:0000313" key="2">
    <source>
        <dbReference type="Proteomes" id="UP001229025"/>
    </source>
</evidence>
<dbReference type="Proteomes" id="UP001229025">
    <property type="component" value="Unassembled WGS sequence"/>
</dbReference>
<accession>A0ABT6UTZ1</accession>
<sequence>NSVTEATGDTVTGSFTVAATAGIATVTIAGVDVDTPVDITNATEANPVVIEGSEGTLSVTGYDAGTGEVTYRYVEDGETEDHSGDDITDSFAVVVTDITNASTTDSLDIAILDTAPTANADTGTIAEDTSDALTGNVISGSGDSTDADAAADALGSDTPTLVTGVVTGTLEDGDALAANVSDTTGTEIAGSYGTLTLNSDGSYSYALDNSNAEVQSLNDDSDPLIDVFTYGITDADGDASRTTLTITVTGSTDAAPVITGTDDNSVTEATGDTVTGSFTVAATAGIATVTIAGVDADTPVDITNATEADPVVIEGSEGTLSVTGYDADTGTVTYRYVEDGETEDHSGGDITDSFAVVVTDITNASTTDSLDIAILDTAPVANADTRNIGEDTTTALDGNVIDGANDTADTLGADATTVTDVDGSTVTADAAAVVTGDYGTLTLEAD</sequence>
<evidence type="ECO:0000313" key="1">
    <source>
        <dbReference type="EMBL" id="MDI5886179.1"/>
    </source>
</evidence>
<protein>
    <submittedName>
        <fullName evidence="1">VCBS domain-containing protein</fullName>
    </submittedName>
</protein>
<dbReference type="InterPro" id="IPR010221">
    <property type="entry name" value="VCBS_dom"/>
</dbReference>
<dbReference type="NCBIfam" id="TIGR01965">
    <property type="entry name" value="VCBS_repeat"/>
    <property type="match status" value="1"/>
</dbReference>
<organism evidence="1 2">
    <name type="scientific">Cobetia amphilecti</name>
    <dbReference type="NCBI Taxonomy" id="1055104"/>
    <lineage>
        <taxon>Bacteria</taxon>
        <taxon>Pseudomonadati</taxon>
        <taxon>Pseudomonadota</taxon>
        <taxon>Gammaproteobacteria</taxon>
        <taxon>Oceanospirillales</taxon>
        <taxon>Halomonadaceae</taxon>
        <taxon>Cobetia</taxon>
    </lineage>
</organism>
<dbReference type="EMBL" id="JASCSA010000045">
    <property type="protein sequence ID" value="MDI5886179.1"/>
    <property type="molecule type" value="Genomic_DNA"/>
</dbReference>
<dbReference type="Gene3D" id="2.60.40.10">
    <property type="entry name" value="Immunoglobulins"/>
    <property type="match status" value="1"/>
</dbReference>
<keyword evidence="2" id="KW-1185">Reference proteome</keyword>